<dbReference type="GO" id="GO:0061603">
    <property type="term" value="F:molybdenum cofactor guanylyltransferase activity"/>
    <property type="evidence" value="ECO:0007669"/>
    <property type="project" value="UniProtKB-EC"/>
</dbReference>
<accession>A0A2M9YEQ5</accession>
<dbReference type="GO" id="GO:0005737">
    <property type="term" value="C:cytoplasm"/>
    <property type="evidence" value="ECO:0007669"/>
    <property type="project" value="UniProtKB-SubCell"/>
</dbReference>
<keyword evidence="4 8" id="KW-0547">Nucleotide-binding</keyword>
<comment type="catalytic activity">
    <reaction evidence="8">
        <text>Mo-molybdopterin + GTP + H(+) = Mo-molybdopterin guanine dinucleotide + diphosphate</text>
        <dbReference type="Rhea" id="RHEA:34243"/>
        <dbReference type="ChEBI" id="CHEBI:15378"/>
        <dbReference type="ChEBI" id="CHEBI:33019"/>
        <dbReference type="ChEBI" id="CHEBI:37565"/>
        <dbReference type="ChEBI" id="CHEBI:71302"/>
        <dbReference type="ChEBI" id="CHEBI:71310"/>
        <dbReference type="EC" id="2.7.7.77"/>
    </reaction>
</comment>
<feature type="binding site" evidence="8">
    <location>
        <position position="107"/>
    </location>
    <ligand>
        <name>Mg(2+)</name>
        <dbReference type="ChEBI" id="CHEBI:18420"/>
    </ligand>
</feature>
<evidence type="ECO:0000259" key="9">
    <source>
        <dbReference type="Pfam" id="PF12804"/>
    </source>
</evidence>
<evidence type="ECO:0000256" key="5">
    <source>
        <dbReference type="ARBA" id="ARBA00022842"/>
    </source>
</evidence>
<feature type="binding site" evidence="8">
    <location>
        <position position="73"/>
    </location>
    <ligand>
        <name>GTP</name>
        <dbReference type="ChEBI" id="CHEBI:37565"/>
    </ligand>
</feature>
<keyword evidence="5 8" id="KW-0460">Magnesium</keyword>
<dbReference type="InterPro" id="IPR029044">
    <property type="entry name" value="Nucleotide-diphossugar_trans"/>
</dbReference>
<dbReference type="GO" id="GO:0006777">
    <property type="term" value="P:Mo-molybdopterin cofactor biosynthetic process"/>
    <property type="evidence" value="ECO:0007669"/>
    <property type="project" value="UniProtKB-KW"/>
</dbReference>
<evidence type="ECO:0000256" key="2">
    <source>
        <dbReference type="ARBA" id="ARBA00022679"/>
    </source>
</evidence>
<feature type="binding site" evidence="8">
    <location>
        <position position="23"/>
    </location>
    <ligand>
        <name>GTP</name>
        <dbReference type="ChEBI" id="CHEBI:37565"/>
    </ligand>
</feature>
<dbReference type="CDD" id="cd02503">
    <property type="entry name" value="MobA"/>
    <property type="match status" value="1"/>
</dbReference>
<comment type="similarity">
    <text evidence="8">Belongs to the MobA family.</text>
</comment>
<comment type="cofactor">
    <cofactor evidence="8">
        <name>Mg(2+)</name>
        <dbReference type="ChEBI" id="CHEBI:18420"/>
    </cofactor>
</comment>
<reference evidence="10 11" key="1">
    <citation type="submission" date="2017-07" db="EMBL/GenBank/DDBJ databases">
        <title>Leptospira spp. isolated from tropical soils.</title>
        <authorList>
            <person name="Thibeaux R."/>
            <person name="Iraola G."/>
            <person name="Ferres I."/>
            <person name="Bierque E."/>
            <person name="Girault D."/>
            <person name="Soupe-Gilbert M.-E."/>
            <person name="Picardeau M."/>
            <person name="Goarant C."/>
        </authorList>
    </citation>
    <scope>NUCLEOTIDE SEQUENCE [LARGE SCALE GENOMIC DNA]</scope>
    <source>
        <strain evidence="10 11">FH4-C-A2</strain>
    </source>
</reference>
<comment type="caution">
    <text evidence="8">Lacks conserved residue(s) required for the propagation of feature annotation.</text>
</comment>
<protein>
    <recommendedName>
        <fullName evidence="8">Probable molybdenum cofactor guanylyltransferase</fullName>
        <shortName evidence="8">MoCo guanylyltransferase</shortName>
        <ecNumber evidence="8">2.7.7.77</ecNumber>
    </recommendedName>
    <alternativeName>
        <fullName evidence="8">GTP:molybdopterin guanylyltransferase</fullName>
    </alternativeName>
    <alternativeName>
        <fullName evidence="8">Mo-MPT guanylyltransferase</fullName>
    </alternativeName>
    <alternativeName>
        <fullName evidence="8">Molybdopterin guanylyltransferase</fullName>
    </alternativeName>
    <alternativeName>
        <fullName evidence="8">Molybdopterin-guanine dinucleotide synthase</fullName>
        <shortName evidence="8">MGD synthase</shortName>
    </alternativeName>
</protein>
<comment type="caution">
    <text evidence="10">The sequence shown here is derived from an EMBL/GenBank/DDBJ whole genome shotgun (WGS) entry which is preliminary data.</text>
</comment>
<keyword evidence="11" id="KW-1185">Reference proteome</keyword>
<evidence type="ECO:0000313" key="10">
    <source>
        <dbReference type="EMBL" id="PJZ50034.1"/>
    </source>
</evidence>
<comment type="domain">
    <text evidence="8">The N-terminal domain determines nucleotide recognition and specific binding, while the C-terminal domain determines the specific binding to the target protein.</text>
</comment>
<organism evidence="10 11">
    <name type="scientific">Leptospira saintgironsiae</name>
    <dbReference type="NCBI Taxonomy" id="2023183"/>
    <lineage>
        <taxon>Bacteria</taxon>
        <taxon>Pseudomonadati</taxon>
        <taxon>Spirochaetota</taxon>
        <taxon>Spirochaetia</taxon>
        <taxon>Leptospirales</taxon>
        <taxon>Leptospiraceae</taxon>
        <taxon>Leptospira</taxon>
    </lineage>
</organism>
<evidence type="ECO:0000256" key="3">
    <source>
        <dbReference type="ARBA" id="ARBA00022723"/>
    </source>
</evidence>
<dbReference type="Gene3D" id="3.90.550.10">
    <property type="entry name" value="Spore Coat Polysaccharide Biosynthesis Protein SpsA, Chain A"/>
    <property type="match status" value="1"/>
</dbReference>
<keyword evidence="3 8" id="KW-0479">Metal-binding</keyword>
<keyword evidence="7 8" id="KW-0501">Molybdenum cofactor biosynthesis</keyword>
<dbReference type="AlphaFoldDB" id="A0A2M9YEQ5"/>
<feature type="domain" description="MobA-like NTP transferase" evidence="9">
    <location>
        <begin position="8"/>
        <end position="154"/>
    </location>
</feature>
<keyword evidence="2 8" id="KW-0808">Transferase</keyword>
<evidence type="ECO:0000256" key="6">
    <source>
        <dbReference type="ARBA" id="ARBA00023134"/>
    </source>
</evidence>
<gene>
    <name evidence="8" type="primary">mobA</name>
    <name evidence="10" type="ORF">CH362_06875</name>
</gene>
<evidence type="ECO:0000256" key="7">
    <source>
        <dbReference type="ARBA" id="ARBA00023150"/>
    </source>
</evidence>
<evidence type="ECO:0000313" key="11">
    <source>
        <dbReference type="Proteomes" id="UP000231926"/>
    </source>
</evidence>
<evidence type="ECO:0000256" key="8">
    <source>
        <dbReference type="HAMAP-Rule" id="MF_00316"/>
    </source>
</evidence>
<evidence type="ECO:0000256" key="4">
    <source>
        <dbReference type="ARBA" id="ARBA00022741"/>
    </source>
</evidence>
<comment type="function">
    <text evidence="8">Transfers a GMP moiety from GTP to Mo-molybdopterin (Mo-MPT) cofactor (Moco or molybdenum cofactor) to form Mo-molybdopterin guanine dinucleotide (Mo-MGD) cofactor.</text>
</comment>
<keyword evidence="6 8" id="KW-0342">GTP-binding</keyword>
<dbReference type="EMBL" id="NPDR01000002">
    <property type="protein sequence ID" value="PJZ50034.1"/>
    <property type="molecule type" value="Genomic_DNA"/>
</dbReference>
<dbReference type="GO" id="GO:0046872">
    <property type="term" value="F:metal ion binding"/>
    <property type="evidence" value="ECO:0007669"/>
    <property type="project" value="UniProtKB-KW"/>
</dbReference>
<dbReference type="OrthoDB" id="9788394at2"/>
<dbReference type="GO" id="GO:0005525">
    <property type="term" value="F:GTP binding"/>
    <property type="evidence" value="ECO:0007669"/>
    <property type="project" value="UniProtKB-UniRule"/>
</dbReference>
<keyword evidence="1 8" id="KW-0963">Cytoplasm</keyword>
<feature type="binding site" evidence="8">
    <location>
        <begin position="11"/>
        <end position="13"/>
    </location>
    <ligand>
        <name>GTP</name>
        <dbReference type="ChEBI" id="CHEBI:37565"/>
    </ligand>
</feature>
<dbReference type="InterPro" id="IPR025877">
    <property type="entry name" value="MobA-like_NTP_Trfase"/>
</dbReference>
<dbReference type="HAMAP" id="MF_00316">
    <property type="entry name" value="MobA"/>
    <property type="match status" value="1"/>
</dbReference>
<dbReference type="InterPro" id="IPR013482">
    <property type="entry name" value="Molybde_CF_guanTrfase"/>
</dbReference>
<sequence length="203" mass="23053">MRAIDSVGIVLAGGKSSRMGRDKSFLSLKSQKFFLIESYKKLKFLCKNVRVSIREEQREEYSKHVPNEFLVSDSIPNLAGPLQGIFSSFLLFQNDLNIKNFLVLAVDIPYMRIKTLARLYSKNEIIGSGVFYKTKEGIEPLCGLYSSEYLRYLFQEFEKGSLNSVSPKTLIESGNPNLLDIPEMEKSSFINLNSPEDLNLTKS</sequence>
<feature type="binding site" evidence="8">
    <location>
        <position position="107"/>
    </location>
    <ligand>
        <name>GTP</name>
        <dbReference type="ChEBI" id="CHEBI:37565"/>
    </ligand>
</feature>
<dbReference type="Proteomes" id="UP000231926">
    <property type="component" value="Unassembled WGS sequence"/>
</dbReference>
<name>A0A2M9YEQ5_9LEPT</name>
<dbReference type="SUPFAM" id="SSF53448">
    <property type="entry name" value="Nucleotide-diphospho-sugar transferases"/>
    <property type="match status" value="1"/>
</dbReference>
<dbReference type="PANTHER" id="PTHR19136">
    <property type="entry name" value="MOLYBDENUM COFACTOR GUANYLYLTRANSFERASE"/>
    <property type="match status" value="1"/>
</dbReference>
<comment type="subcellular location">
    <subcellularLocation>
        <location evidence="8">Cytoplasm</location>
    </subcellularLocation>
</comment>
<proteinExistence type="inferred from homology"/>
<dbReference type="RefSeq" id="WP_100709616.1">
    <property type="nucleotide sequence ID" value="NZ_NPDR01000002.1"/>
</dbReference>
<dbReference type="Pfam" id="PF12804">
    <property type="entry name" value="NTP_transf_3"/>
    <property type="match status" value="1"/>
</dbReference>
<dbReference type="EC" id="2.7.7.77" evidence="8"/>
<evidence type="ECO:0000256" key="1">
    <source>
        <dbReference type="ARBA" id="ARBA00022490"/>
    </source>
</evidence>
<dbReference type="PANTHER" id="PTHR19136:SF81">
    <property type="entry name" value="MOLYBDENUM COFACTOR GUANYLYLTRANSFERASE"/>
    <property type="match status" value="1"/>
</dbReference>